<organism evidence="4">
    <name type="scientific">Selaginella moellendorffii</name>
    <name type="common">Spikemoss</name>
    <dbReference type="NCBI Taxonomy" id="88036"/>
    <lineage>
        <taxon>Eukaryota</taxon>
        <taxon>Viridiplantae</taxon>
        <taxon>Streptophyta</taxon>
        <taxon>Embryophyta</taxon>
        <taxon>Tracheophyta</taxon>
        <taxon>Lycopodiopsida</taxon>
        <taxon>Selaginellales</taxon>
        <taxon>Selaginellaceae</taxon>
        <taxon>Selaginella</taxon>
    </lineage>
</organism>
<dbReference type="KEGG" id="smo:SELMODRAFT_415717"/>
<dbReference type="EMBL" id="GL377593">
    <property type="protein sequence ID" value="EFJ23175.1"/>
    <property type="molecule type" value="Genomic_DNA"/>
</dbReference>
<proteinExistence type="predicted"/>
<keyword evidence="4" id="KW-1185">Reference proteome</keyword>
<feature type="compositionally biased region" description="Polar residues" evidence="1">
    <location>
        <begin position="63"/>
        <end position="72"/>
    </location>
</feature>
<reference evidence="3 4" key="1">
    <citation type="journal article" date="2011" name="Science">
        <title>The Selaginella genome identifies genetic changes associated with the evolution of vascular plants.</title>
        <authorList>
            <person name="Banks J.A."/>
            <person name="Nishiyama T."/>
            <person name="Hasebe M."/>
            <person name="Bowman J.L."/>
            <person name="Gribskov M."/>
            <person name="dePamphilis C."/>
            <person name="Albert V.A."/>
            <person name="Aono N."/>
            <person name="Aoyama T."/>
            <person name="Ambrose B.A."/>
            <person name="Ashton N.W."/>
            <person name="Axtell M.J."/>
            <person name="Barker E."/>
            <person name="Barker M.S."/>
            <person name="Bennetzen J.L."/>
            <person name="Bonawitz N.D."/>
            <person name="Chapple C."/>
            <person name="Cheng C."/>
            <person name="Correa L.G."/>
            <person name="Dacre M."/>
            <person name="DeBarry J."/>
            <person name="Dreyer I."/>
            <person name="Elias M."/>
            <person name="Engstrom E.M."/>
            <person name="Estelle M."/>
            <person name="Feng L."/>
            <person name="Finet C."/>
            <person name="Floyd S.K."/>
            <person name="Frommer W.B."/>
            <person name="Fujita T."/>
            <person name="Gramzow L."/>
            <person name="Gutensohn M."/>
            <person name="Harholt J."/>
            <person name="Hattori M."/>
            <person name="Heyl A."/>
            <person name="Hirai T."/>
            <person name="Hiwatashi Y."/>
            <person name="Ishikawa M."/>
            <person name="Iwata M."/>
            <person name="Karol K.G."/>
            <person name="Koehler B."/>
            <person name="Kolukisaoglu U."/>
            <person name="Kubo M."/>
            <person name="Kurata T."/>
            <person name="Lalonde S."/>
            <person name="Li K."/>
            <person name="Li Y."/>
            <person name="Litt A."/>
            <person name="Lyons E."/>
            <person name="Manning G."/>
            <person name="Maruyama T."/>
            <person name="Michael T.P."/>
            <person name="Mikami K."/>
            <person name="Miyazaki S."/>
            <person name="Morinaga S."/>
            <person name="Murata T."/>
            <person name="Mueller-Roeber B."/>
            <person name="Nelson D.R."/>
            <person name="Obara M."/>
            <person name="Oguri Y."/>
            <person name="Olmstead R.G."/>
            <person name="Onodera N."/>
            <person name="Petersen B.L."/>
            <person name="Pils B."/>
            <person name="Prigge M."/>
            <person name="Rensing S.A."/>
            <person name="Riano-Pachon D.M."/>
            <person name="Roberts A.W."/>
            <person name="Sato Y."/>
            <person name="Scheller H.V."/>
            <person name="Schulz B."/>
            <person name="Schulz C."/>
            <person name="Shakirov E.V."/>
            <person name="Shibagaki N."/>
            <person name="Shinohara N."/>
            <person name="Shippen D.E."/>
            <person name="Soerensen I."/>
            <person name="Sotooka R."/>
            <person name="Sugimoto N."/>
            <person name="Sugita M."/>
            <person name="Sumikawa N."/>
            <person name="Tanurdzic M."/>
            <person name="Theissen G."/>
            <person name="Ulvskov P."/>
            <person name="Wakazuki S."/>
            <person name="Weng J.K."/>
            <person name="Willats W.W."/>
            <person name="Wipf D."/>
            <person name="Wolf P.G."/>
            <person name="Yang L."/>
            <person name="Zimmer A.D."/>
            <person name="Zhu Q."/>
            <person name="Mitros T."/>
            <person name="Hellsten U."/>
            <person name="Loque D."/>
            <person name="Otillar R."/>
            <person name="Salamov A."/>
            <person name="Schmutz J."/>
            <person name="Shapiro H."/>
            <person name="Lindquist E."/>
            <person name="Lucas S."/>
            <person name="Rokhsar D."/>
            <person name="Grigoriev I.V."/>
        </authorList>
    </citation>
    <scope>NUCLEOTIDE SEQUENCE [LARGE SCALE GENOMIC DNA]</scope>
</reference>
<dbReference type="HOGENOM" id="CLU_547918_0_0_1"/>
<protein>
    <recommendedName>
        <fullName evidence="2">F-box domain-containing protein</fullName>
    </recommendedName>
</protein>
<evidence type="ECO:0000259" key="2">
    <source>
        <dbReference type="PROSITE" id="PS50181"/>
    </source>
</evidence>
<dbReference type="FunCoup" id="D8RX07">
    <property type="interactions" value="1672"/>
</dbReference>
<evidence type="ECO:0000313" key="3">
    <source>
        <dbReference type="EMBL" id="EFJ23175.1"/>
    </source>
</evidence>
<name>D8RX07_SELML</name>
<evidence type="ECO:0000256" key="1">
    <source>
        <dbReference type="SAM" id="MobiDB-lite"/>
    </source>
</evidence>
<feature type="region of interest" description="Disordered" evidence="1">
    <location>
        <begin position="1"/>
        <end position="25"/>
    </location>
</feature>
<feature type="compositionally biased region" description="Basic and acidic residues" evidence="1">
    <location>
        <begin position="1"/>
        <end position="10"/>
    </location>
</feature>
<dbReference type="SUPFAM" id="SSF81383">
    <property type="entry name" value="F-box domain"/>
    <property type="match status" value="1"/>
</dbReference>
<dbReference type="InterPro" id="IPR001810">
    <property type="entry name" value="F-box_dom"/>
</dbReference>
<dbReference type="Gene3D" id="3.80.10.10">
    <property type="entry name" value="Ribonuclease Inhibitor"/>
    <property type="match status" value="1"/>
</dbReference>
<feature type="compositionally biased region" description="Low complexity" evidence="1">
    <location>
        <begin position="41"/>
        <end position="54"/>
    </location>
</feature>
<dbReference type="Gramene" id="EFJ23175">
    <property type="protein sequence ID" value="EFJ23175"/>
    <property type="gene ID" value="SELMODRAFT_415717"/>
</dbReference>
<dbReference type="PROSITE" id="PS50181">
    <property type="entry name" value="FBOX"/>
    <property type="match status" value="1"/>
</dbReference>
<gene>
    <name evidence="3" type="ORF">SELMODRAFT_415717</name>
</gene>
<accession>D8RX07</accession>
<dbReference type="Proteomes" id="UP000001514">
    <property type="component" value="Unassembled WGS sequence"/>
</dbReference>
<dbReference type="InParanoid" id="D8RX07"/>
<dbReference type="InterPro" id="IPR036047">
    <property type="entry name" value="F-box-like_dom_sf"/>
</dbReference>
<dbReference type="Pfam" id="PF12937">
    <property type="entry name" value="F-box-like"/>
    <property type="match status" value="1"/>
</dbReference>
<feature type="domain" description="F-box" evidence="2">
    <location>
        <begin position="72"/>
        <end position="123"/>
    </location>
</feature>
<evidence type="ECO:0000313" key="4">
    <source>
        <dbReference type="Proteomes" id="UP000001514"/>
    </source>
</evidence>
<feature type="region of interest" description="Disordered" evidence="1">
    <location>
        <begin position="41"/>
        <end position="72"/>
    </location>
</feature>
<dbReference type="AlphaFoldDB" id="D8RX07"/>
<sequence length="498" mass="55643">MTEKKGDGDATAKNNSSNKVWKRPVKRSFTGAAAANAAAAAVRSRSSQKSSRSSLTLAPKASNAINSQNPTPASLEIVPDEALGNILGRISDGRMLARCAGVCRRWRRVCRQVPVLKLVLRKMQAWQAEGVISAALLERKGLRDFEVRFVCPRKYASEGVRESRVFGCLWRLSSSIETLALICPNTVYFKLWTWLAKFPRLLSLKIHCGRIEENPLNNCLNQLRRCEFSRTIIAEPMLEDLVKFSPVLEELVVVGCDPIESLALESSSLRYLNLVATAEYPMKSLELLTPGLKDLYICHVEELQVNGYELVHLGIYSACQPRISSLHHLLSLETDGKGWALESIEHIVCAAQVVRHLVIKASISETRPLRIEHYLSPMFCLQAVILESNLLECFCRGFAEIPFDGDEPVFALKKVAVKLSEETRDCTGLLKALVSYCPDLQILVVDTTELELGNLSELQQLKDQEQSPQRRVLLYSDPKDQRLVKEIAEILAADSKKV</sequence>
<dbReference type="InterPro" id="IPR032675">
    <property type="entry name" value="LRR_dom_sf"/>
</dbReference>